<evidence type="ECO:0000256" key="2">
    <source>
        <dbReference type="ARBA" id="ARBA00023315"/>
    </source>
</evidence>
<dbReference type="PANTHER" id="PTHR43877:SF2">
    <property type="entry name" value="AMINOALKYLPHOSPHONATE N-ACETYLTRANSFERASE-RELATED"/>
    <property type="match status" value="1"/>
</dbReference>
<dbReference type="InterPro" id="IPR016181">
    <property type="entry name" value="Acyl_CoA_acyltransferase"/>
</dbReference>
<dbReference type="RefSeq" id="WP_091111403.1">
    <property type="nucleotide sequence ID" value="NZ_BKAF01000019.1"/>
</dbReference>
<dbReference type="SUPFAM" id="SSF55729">
    <property type="entry name" value="Acyl-CoA N-acyltransferases (Nat)"/>
    <property type="match status" value="1"/>
</dbReference>
<dbReference type="STRING" id="1005945.SAMN05216561_10497"/>
<dbReference type="Proteomes" id="UP000198649">
    <property type="component" value="Unassembled WGS sequence"/>
</dbReference>
<reference evidence="4 5" key="1">
    <citation type="submission" date="2016-10" db="EMBL/GenBank/DDBJ databases">
        <authorList>
            <person name="de Groot N.N."/>
        </authorList>
    </citation>
    <scope>NUCLEOTIDE SEQUENCE [LARGE SCALE GENOMIC DNA]</scope>
    <source>
        <strain evidence="4 5">CGMCC 1.11156</strain>
    </source>
</reference>
<proteinExistence type="predicted"/>
<dbReference type="OrthoDB" id="273614at2"/>
<protein>
    <submittedName>
        <fullName evidence="4">Predicted N-acetyltransferase YhbS</fullName>
    </submittedName>
</protein>
<evidence type="ECO:0000313" key="5">
    <source>
        <dbReference type="Proteomes" id="UP000198649"/>
    </source>
</evidence>
<evidence type="ECO:0000313" key="4">
    <source>
        <dbReference type="EMBL" id="SFI03177.1"/>
    </source>
</evidence>
<dbReference type="InterPro" id="IPR000182">
    <property type="entry name" value="GNAT_dom"/>
</dbReference>
<dbReference type="InterPro" id="IPR050832">
    <property type="entry name" value="Bact_Acetyltransf"/>
</dbReference>
<dbReference type="PANTHER" id="PTHR43877">
    <property type="entry name" value="AMINOALKYLPHOSPHONATE N-ACETYLTRANSFERASE-RELATED-RELATED"/>
    <property type="match status" value="1"/>
</dbReference>
<feature type="domain" description="N-acetyltransferase" evidence="3">
    <location>
        <begin position="1"/>
        <end position="165"/>
    </location>
</feature>
<name>A0A1I3EW45_9ACTN</name>
<keyword evidence="1 4" id="KW-0808">Transferase</keyword>
<dbReference type="PROSITE" id="PS51186">
    <property type="entry name" value="GNAT"/>
    <property type="match status" value="1"/>
</dbReference>
<keyword evidence="5" id="KW-1185">Reference proteome</keyword>
<accession>A0A1I3EW45</accession>
<dbReference type="GO" id="GO:0016747">
    <property type="term" value="F:acyltransferase activity, transferring groups other than amino-acyl groups"/>
    <property type="evidence" value="ECO:0007669"/>
    <property type="project" value="InterPro"/>
</dbReference>
<dbReference type="Pfam" id="PF00583">
    <property type="entry name" value="Acetyltransf_1"/>
    <property type="match status" value="1"/>
</dbReference>
<sequence length="167" mass="17838">MLLRLATPEDHEVVGRATVAAYSPFIGGERPDTGYVEQLRDAARRAEEADLWVACSADGAVLGSVTICPEGSPWRELARPGEGEFRMLAVDPAAQGQGVGRALVEHALAHFRVSGASGVVLCSMAEMTAAHALYGRLGFEREPALDWSPAPGVELLSFRLTFAMQES</sequence>
<organism evidence="4 5">
    <name type="scientific">Nocardioides psychrotolerans</name>
    <dbReference type="NCBI Taxonomy" id="1005945"/>
    <lineage>
        <taxon>Bacteria</taxon>
        <taxon>Bacillati</taxon>
        <taxon>Actinomycetota</taxon>
        <taxon>Actinomycetes</taxon>
        <taxon>Propionibacteriales</taxon>
        <taxon>Nocardioidaceae</taxon>
        <taxon>Nocardioides</taxon>
    </lineage>
</organism>
<dbReference type="CDD" id="cd04301">
    <property type="entry name" value="NAT_SF"/>
    <property type="match status" value="1"/>
</dbReference>
<dbReference type="Gene3D" id="3.40.630.30">
    <property type="match status" value="1"/>
</dbReference>
<evidence type="ECO:0000259" key="3">
    <source>
        <dbReference type="PROSITE" id="PS51186"/>
    </source>
</evidence>
<dbReference type="EMBL" id="FOQG01000004">
    <property type="protein sequence ID" value="SFI03177.1"/>
    <property type="molecule type" value="Genomic_DNA"/>
</dbReference>
<gene>
    <name evidence="4" type="ORF">SAMN05216561_10497</name>
</gene>
<dbReference type="AlphaFoldDB" id="A0A1I3EW45"/>
<evidence type="ECO:0000256" key="1">
    <source>
        <dbReference type="ARBA" id="ARBA00022679"/>
    </source>
</evidence>
<keyword evidence="2" id="KW-0012">Acyltransferase</keyword>